<gene>
    <name evidence="2" type="ORF">PG991_005405</name>
</gene>
<keyword evidence="3" id="KW-1185">Reference proteome</keyword>
<protein>
    <submittedName>
        <fullName evidence="2">Uncharacterized protein</fullName>
    </submittedName>
</protein>
<sequence>MQFQQFFSIILATKMAAAVNMVNYDPQPDVPAGFKDFLEALVGQADNATATDSFTDYFTSSGRQTTLTKDCVGPAAILKCKQGFLPPDGRMTLTLSQPDANNLKHFPNTTFVAEDTADSTVFEVRGRIENNFTAGNCSQIYYQTQYTILKTSQAGGMLPNLTPEPQHQVSWYHDYVITPIGVPSNIPCDSLAQ</sequence>
<comment type="caution">
    <text evidence="2">The sequence shown here is derived from an EMBL/GenBank/DDBJ whole genome shotgun (WGS) entry which is preliminary data.</text>
</comment>
<organism evidence="2 3">
    <name type="scientific">Apiospora marii</name>
    <dbReference type="NCBI Taxonomy" id="335849"/>
    <lineage>
        <taxon>Eukaryota</taxon>
        <taxon>Fungi</taxon>
        <taxon>Dikarya</taxon>
        <taxon>Ascomycota</taxon>
        <taxon>Pezizomycotina</taxon>
        <taxon>Sordariomycetes</taxon>
        <taxon>Xylariomycetidae</taxon>
        <taxon>Amphisphaeriales</taxon>
        <taxon>Apiosporaceae</taxon>
        <taxon>Apiospora</taxon>
    </lineage>
</organism>
<dbReference type="Proteomes" id="UP001396898">
    <property type="component" value="Unassembled WGS sequence"/>
</dbReference>
<feature type="chain" id="PRO_5045206423" evidence="1">
    <location>
        <begin position="19"/>
        <end position="193"/>
    </location>
</feature>
<evidence type="ECO:0000256" key="1">
    <source>
        <dbReference type="SAM" id="SignalP"/>
    </source>
</evidence>
<keyword evidence="1" id="KW-0732">Signal</keyword>
<accession>A0ABR1SAV3</accession>
<name>A0ABR1SAV3_9PEZI</name>
<dbReference type="EMBL" id="JAQQWI010000007">
    <property type="protein sequence ID" value="KAK8028349.1"/>
    <property type="molecule type" value="Genomic_DNA"/>
</dbReference>
<evidence type="ECO:0000313" key="2">
    <source>
        <dbReference type="EMBL" id="KAK8028349.1"/>
    </source>
</evidence>
<reference evidence="2 3" key="1">
    <citation type="submission" date="2023-01" db="EMBL/GenBank/DDBJ databases">
        <title>Analysis of 21 Apiospora genomes using comparative genomics revels a genus with tremendous synthesis potential of carbohydrate active enzymes and secondary metabolites.</title>
        <authorList>
            <person name="Sorensen T."/>
        </authorList>
    </citation>
    <scope>NUCLEOTIDE SEQUENCE [LARGE SCALE GENOMIC DNA]</scope>
    <source>
        <strain evidence="2 3">CBS 20057</strain>
    </source>
</reference>
<feature type="signal peptide" evidence="1">
    <location>
        <begin position="1"/>
        <end position="18"/>
    </location>
</feature>
<proteinExistence type="predicted"/>
<evidence type="ECO:0000313" key="3">
    <source>
        <dbReference type="Proteomes" id="UP001396898"/>
    </source>
</evidence>